<dbReference type="PANTHER" id="PTHR36057:SF1">
    <property type="entry name" value="LIPOPROTEIN LIPID ATTACHMENT SITE-LIKE PROTEIN, PUTATIVE (DUF1223)-RELATED"/>
    <property type="match status" value="1"/>
</dbReference>
<organism evidence="2 3">
    <name type="scientific">Falsiruegeria litorea R37</name>
    <dbReference type="NCBI Taxonomy" id="1200284"/>
    <lineage>
        <taxon>Bacteria</taxon>
        <taxon>Pseudomonadati</taxon>
        <taxon>Pseudomonadota</taxon>
        <taxon>Alphaproteobacteria</taxon>
        <taxon>Rhodobacterales</taxon>
        <taxon>Roseobacteraceae</taxon>
        <taxon>Falsiruegeria</taxon>
    </lineage>
</organism>
<evidence type="ECO:0000256" key="1">
    <source>
        <dbReference type="SAM" id="SignalP"/>
    </source>
</evidence>
<dbReference type="Proteomes" id="UP000193077">
    <property type="component" value="Unassembled WGS sequence"/>
</dbReference>
<keyword evidence="1" id="KW-0732">Signal</keyword>
<dbReference type="OrthoDB" id="9808254at2"/>
<dbReference type="AlphaFoldDB" id="A0A1Y5SSE9"/>
<feature type="chain" id="PRO_5013277786" description="Secreted protein" evidence="1">
    <location>
        <begin position="21"/>
        <end position="233"/>
    </location>
</feature>
<proteinExistence type="predicted"/>
<accession>A0A1Y5SSE9</accession>
<evidence type="ECO:0008006" key="4">
    <source>
        <dbReference type="Google" id="ProtNLM"/>
    </source>
</evidence>
<dbReference type="InterPro" id="IPR036249">
    <property type="entry name" value="Thioredoxin-like_sf"/>
</dbReference>
<evidence type="ECO:0000313" key="2">
    <source>
        <dbReference type="EMBL" id="SLN45436.1"/>
    </source>
</evidence>
<dbReference type="InterPro" id="IPR010634">
    <property type="entry name" value="DUF1223"/>
</dbReference>
<name>A0A1Y5SSE9_9RHOB</name>
<gene>
    <name evidence="2" type="ORF">TRL7639_02455</name>
</gene>
<keyword evidence="3" id="KW-1185">Reference proteome</keyword>
<feature type="signal peptide" evidence="1">
    <location>
        <begin position="1"/>
        <end position="20"/>
    </location>
</feature>
<dbReference type="PANTHER" id="PTHR36057">
    <property type="match status" value="1"/>
</dbReference>
<dbReference type="Pfam" id="PF06764">
    <property type="entry name" value="DUF1223"/>
    <property type="match status" value="1"/>
</dbReference>
<dbReference type="SUPFAM" id="SSF52833">
    <property type="entry name" value="Thioredoxin-like"/>
    <property type="match status" value="1"/>
</dbReference>
<protein>
    <recommendedName>
        <fullName evidence="4">Secreted protein</fullName>
    </recommendedName>
</protein>
<dbReference type="RefSeq" id="WP_085795922.1">
    <property type="nucleotide sequence ID" value="NZ_FWFO01000001.1"/>
</dbReference>
<dbReference type="EMBL" id="FWFO01000001">
    <property type="protein sequence ID" value="SLN45436.1"/>
    <property type="molecule type" value="Genomic_DNA"/>
</dbReference>
<sequence length="233" mass="25184">MKRALFSVALTVLSASVAIAENSNPVVVELYTSQGCSSCPPADALMQKLAERDDVLGLALHVDYWDYIGWKDEYAKPSHTTRQQGYAHAGGRTMIYTPQMVINGNESVVGARGMELMELIAQHRDRTPLATVETTKSGDEVEVSIVASEKLPKGTYAVQVVRYAPMRHASIKRGELAGHDLDYANVVDSLNLLGRWDGAEDASFTVHLADGLKTAVLVQVPGYGPIVAAAKLD</sequence>
<reference evidence="2 3" key="1">
    <citation type="submission" date="2017-03" db="EMBL/GenBank/DDBJ databases">
        <authorList>
            <person name="Afonso C.L."/>
            <person name="Miller P.J."/>
            <person name="Scott M.A."/>
            <person name="Spackman E."/>
            <person name="Goraichik I."/>
            <person name="Dimitrov K.M."/>
            <person name="Suarez D.L."/>
            <person name="Swayne D.E."/>
        </authorList>
    </citation>
    <scope>NUCLEOTIDE SEQUENCE [LARGE SCALE GENOMIC DNA]</scope>
    <source>
        <strain evidence="2 3">CECT 7639</strain>
    </source>
</reference>
<evidence type="ECO:0000313" key="3">
    <source>
        <dbReference type="Proteomes" id="UP000193077"/>
    </source>
</evidence>